<dbReference type="InterPro" id="IPR036631">
    <property type="entry name" value="MGMT_N_sf"/>
</dbReference>
<dbReference type="STRING" id="85701.BM1374166_00700"/>
<dbReference type="GO" id="GO:0006281">
    <property type="term" value="P:DNA repair"/>
    <property type="evidence" value="ECO:0007669"/>
    <property type="project" value="UniProtKB-KW"/>
</dbReference>
<comment type="catalytic activity">
    <reaction evidence="1">
        <text>a 4-O-methyl-thymidine in DNA + L-cysteinyl-[protein] = a thymidine in DNA + S-methyl-L-cysteinyl-[protein]</text>
        <dbReference type="Rhea" id="RHEA:53428"/>
        <dbReference type="Rhea" id="RHEA-COMP:10131"/>
        <dbReference type="Rhea" id="RHEA-COMP:10132"/>
        <dbReference type="Rhea" id="RHEA-COMP:13555"/>
        <dbReference type="Rhea" id="RHEA-COMP:13556"/>
        <dbReference type="ChEBI" id="CHEBI:29950"/>
        <dbReference type="ChEBI" id="CHEBI:82612"/>
        <dbReference type="ChEBI" id="CHEBI:137386"/>
        <dbReference type="ChEBI" id="CHEBI:137387"/>
        <dbReference type="EC" id="2.1.1.63"/>
    </reaction>
</comment>
<evidence type="ECO:0000256" key="4">
    <source>
        <dbReference type="ARBA" id="ARBA00022603"/>
    </source>
</evidence>
<reference evidence="10 11" key="1">
    <citation type="submission" date="2017-06" db="EMBL/GenBank/DDBJ databases">
        <title>Draft genome of Bartonella tribocorum strain L103, isolated from a rodent in Laos.</title>
        <authorList>
            <person name="Hadjadj L."/>
            <person name="Jiyipong T."/>
            <person name="Morand S."/>
            <person name="Diene S.M."/>
            <person name="Rolain J.-M."/>
        </authorList>
    </citation>
    <scope>NUCLEOTIDE SEQUENCE [LARGE SCALE GENOMIC DNA]</scope>
    <source>
        <strain evidence="10 11">L103</strain>
    </source>
</reference>
<dbReference type="FunFam" id="1.10.10.10:FF:000214">
    <property type="entry name" value="Methylated-DNA--protein-cysteine methyltransferase"/>
    <property type="match status" value="1"/>
</dbReference>
<dbReference type="OrthoDB" id="9802228at2"/>
<dbReference type="Pfam" id="PF01035">
    <property type="entry name" value="DNA_binding_1"/>
    <property type="match status" value="1"/>
</dbReference>
<dbReference type="EMBL" id="NJGE01000002">
    <property type="protein sequence ID" value="PIT69999.1"/>
    <property type="molecule type" value="Genomic_DNA"/>
</dbReference>
<keyword evidence="5 10" id="KW-0808">Transferase</keyword>
<dbReference type="InterPro" id="IPR014048">
    <property type="entry name" value="MethylDNA_cys_MeTrfase_DNA-bd"/>
</dbReference>
<dbReference type="PROSITE" id="PS00374">
    <property type="entry name" value="MGMT"/>
    <property type="match status" value="1"/>
</dbReference>
<evidence type="ECO:0000256" key="8">
    <source>
        <dbReference type="ARBA" id="ARBA00049348"/>
    </source>
</evidence>
<accession>A0A2M6UUY5</accession>
<evidence type="ECO:0000256" key="6">
    <source>
        <dbReference type="ARBA" id="ARBA00022763"/>
    </source>
</evidence>
<dbReference type="EC" id="2.1.1.63" evidence="3"/>
<keyword evidence="4 10" id="KW-0489">Methyltransferase</keyword>
<dbReference type="Gene3D" id="3.30.160.70">
    <property type="entry name" value="Methylated DNA-protein cysteine methyltransferase domain"/>
    <property type="match status" value="1"/>
</dbReference>
<keyword evidence="7" id="KW-0234">DNA repair</keyword>
<evidence type="ECO:0000256" key="3">
    <source>
        <dbReference type="ARBA" id="ARBA00011918"/>
    </source>
</evidence>
<name>A0A2M6UUY5_9HYPH</name>
<gene>
    <name evidence="10" type="ORF">CER18_01295</name>
</gene>
<comment type="catalytic activity">
    <reaction evidence="8">
        <text>a 6-O-methyl-2'-deoxyguanosine in DNA + L-cysteinyl-[protein] = S-methyl-L-cysteinyl-[protein] + a 2'-deoxyguanosine in DNA</text>
        <dbReference type="Rhea" id="RHEA:24000"/>
        <dbReference type="Rhea" id="RHEA-COMP:10131"/>
        <dbReference type="Rhea" id="RHEA-COMP:10132"/>
        <dbReference type="Rhea" id="RHEA-COMP:11367"/>
        <dbReference type="Rhea" id="RHEA-COMP:11368"/>
        <dbReference type="ChEBI" id="CHEBI:29950"/>
        <dbReference type="ChEBI" id="CHEBI:82612"/>
        <dbReference type="ChEBI" id="CHEBI:85445"/>
        <dbReference type="ChEBI" id="CHEBI:85448"/>
        <dbReference type="EC" id="2.1.1.63"/>
    </reaction>
</comment>
<protein>
    <recommendedName>
        <fullName evidence="3">methylated-DNA--[protein]-cysteine S-methyltransferase</fullName>
        <ecNumber evidence="3">2.1.1.63</ecNumber>
    </recommendedName>
</protein>
<dbReference type="SUPFAM" id="SSF46767">
    <property type="entry name" value="Methylated DNA-protein cysteine methyltransferase, C-terminal domain"/>
    <property type="match status" value="1"/>
</dbReference>
<dbReference type="PANTHER" id="PTHR10815">
    <property type="entry name" value="METHYLATED-DNA--PROTEIN-CYSTEINE METHYLTRANSFERASE"/>
    <property type="match status" value="1"/>
</dbReference>
<dbReference type="InterPro" id="IPR036388">
    <property type="entry name" value="WH-like_DNA-bd_sf"/>
</dbReference>
<evidence type="ECO:0000256" key="5">
    <source>
        <dbReference type="ARBA" id="ARBA00022679"/>
    </source>
</evidence>
<dbReference type="GO" id="GO:0003908">
    <property type="term" value="F:methylated-DNA-[protein]-cysteine S-methyltransferase activity"/>
    <property type="evidence" value="ECO:0007669"/>
    <property type="project" value="UniProtKB-EC"/>
</dbReference>
<organism evidence="10 11">
    <name type="scientific">Bartonella tribocorum</name>
    <dbReference type="NCBI Taxonomy" id="85701"/>
    <lineage>
        <taxon>Bacteria</taxon>
        <taxon>Pseudomonadati</taxon>
        <taxon>Pseudomonadota</taxon>
        <taxon>Alphaproteobacteria</taxon>
        <taxon>Hyphomicrobiales</taxon>
        <taxon>Bartonellaceae</taxon>
        <taxon>Bartonella</taxon>
    </lineage>
</organism>
<dbReference type="InterPro" id="IPR001497">
    <property type="entry name" value="MethylDNA_cys_MeTrfase_AS"/>
</dbReference>
<evidence type="ECO:0000256" key="1">
    <source>
        <dbReference type="ARBA" id="ARBA00001286"/>
    </source>
</evidence>
<feature type="domain" description="Methylated-DNA-[protein]-cysteine S-methyltransferase DNA binding" evidence="9">
    <location>
        <begin position="92"/>
        <end position="170"/>
    </location>
</feature>
<dbReference type="PANTHER" id="PTHR10815:SF14">
    <property type="entry name" value="BIFUNCTIONAL TRANSCRIPTIONAL ACTIVATOR_DNA REPAIR ENZYME ADA"/>
    <property type="match status" value="1"/>
</dbReference>
<dbReference type="RefSeq" id="WP_100128312.1">
    <property type="nucleotide sequence ID" value="NZ_CADDYI010000002.1"/>
</dbReference>
<keyword evidence="6" id="KW-0227">DNA damage</keyword>
<dbReference type="Proteomes" id="UP000229839">
    <property type="component" value="Unassembled WGS sequence"/>
</dbReference>
<dbReference type="CDD" id="cd06445">
    <property type="entry name" value="ATase"/>
    <property type="match status" value="1"/>
</dbReference>
<evidence type="ECO:0000256" key="7">
    <source>
        <dbReference type="ARBA" id="ARBA00023204"/>
    </source>
</evidence>
<sequence length="181" mass="20633">MLNISQKRIFCLKDVSIGKLLVGKSQKGIFHIALGDTTEQLLQEFMVRFGDAQQVVGDNVFKREVAHIIAMIETPKLVKKYNFPLDINGTVFQRKVWAALCSIPRGETISYEELACRVGMPNAFRAVAHACARNELAVIIPCHRVVRKNGFISGYRWGVKRKQILLQREQNEEIKNKFNFA</sequence>
<dbReference type="InterPro" id="IPR036217">
    <property type="entry name" value="MethylDNA_cys_MeTrfase_DNAb"/>
</dbReference>
<comment type="caution">
    <text evidence="10">The sequence shown here is derived from an EMBL/GenBank/DDBJ whole genome shotgun (WGS) entry which is preliminary data.</text>
</comment>
<comment type="similarity">
    <text evidence="2">Belongs to the MGMT family.</text>
</comment>
<proteinExistence type="inferred from homology"/>
<evidence type="ECO:0000256" key="2">
    <source>
        <dbReference type="ARBA" id="ARBA00008711"/>
    </source>
</evidence>
<dbReference type="GO" id="GO:0032259">
    <property type="term" value="P:methylation"/>
    <property type="evidence" value="ECO:0007669"/>
    <property type="project" value="UniProtKB-KW"/>
</dbReference>
<evidence type="ECO:0000313" key="11">
    <source>
        <dbReference type="Proteomes" id="UP000229839"/>
    </source>
</evidence>
<evidence type="ECO:0000313" key="10">
    <source>
        <dbReference type="EMBL" id="PIT69999.1"/>
    </source>
</evidence>
<dbReference type="NCBIfam" id="TIGR00589">
    <property type="entry name" value="ogt"/>
    <property type="match status" value="1"/>
</dbReference>
<evidence type="ECO:0000259" key="9">
    <source>
        <dbReference type="Pfam" id="PF01035"/>
    </source>
</evidence>
<dbReference type="AlphaFoldDB" id="A0A2M6UUY5"/>
<dbReference type="SUPFAM" id="SSF53155">
    <property type="entry name" value="Methylated DNA-protein cysteine methyltransferase domain"/>
    <property type="match status" value="1"/>
</dbReference>
<dbReference type="Gene3D" id="1.10.10.10">
    <property type="entry name" value="Winged helix-like DNA-binding domain superfamily/Winged helix DNA-binding domain"/>
    <property type="match status" value="1"/>
</dbReference>